<evidence type="ECO:0000313" key="2">
    <source>
        <dbReference type="Proteomes" id="UP001056120"/>
    </source>
</evidence>
<evidence type="ECO:0000313" key="1">
    <source>
        <dbReference type="EMBL" id="KAI3686797.1"/>
    </source>
</evidence>
<protein>
    <submittedName>
        <fullName evidence="1">Uncharacterized protein</fullName>
    </submittedName>
</protein>
<organism evidence="1 2">
    <name type="scientific">Smallanthus sonchifolius</name>
    <dbReference type="NCBI Taxonomy" id="185202"/>
    <lineage>
        <taxon>Eukaryota</taxon>
        <taxon>Viridiplantae</taxon>
        <taxon>Streptophyta</taxon>
        <taxon>Embryophyta</taxon>
        <taxon>Tracheophyta</taxon>
        <taxon>Spermatophyta</taxon>
        <taxon>Magnoliopsida</taxon>
        <taxon>eudicotyledons</taxon>
        <taxon>Gunneridae</taxon>
        <taxon>Pentapetalae</taxon>
        <taxon>asterids</taxon>
        <taxon>campanulids</taxon>
        <taxon>Asterales</taxon>
        <taxon>Asteraceae</taxon>
        <taxon>Asteroideae</taxon>
        <taxon>Heliantheae alliance</taxon>
        <taxon>Millerieae</taxon>
        <taxon>Smallanthus</taxon>
    </lineage>
</organism>
<dbReference type="Proteomes" id="UP001056120">
    <property type="component" value="Linkage Group LG27"/>
</dbReference>
<dbReference type="EMBL" id="CM042044">
    <property type="protein sequence ID" value="KAI3686797.1"/>
    <property type="molecule type" value="Genomic_DNA"/>
</dbReference>
<keyword evidence="2" id="KW-1185">Reference proteome</keyword>
<reference evidence="2" key="1">
    <citation type="journal article" date="2022" name="Mol. Ecol. Resour.">
        <title>The genomes of chicory, endive, great burdock and yacon provide insights into Asteraceae palaeo-polyploidization history and plant inulin production.</title>
        <authorList>
            <person name="Fan W."/>
            <person name="Wang S."/>
            <person name="Wang H."/>
            <person name="Wang A."/>
            <person name="Jiang F."/>
            <person name="Liu H."/>
            <person name="Zhao H."/>
            <person name="Xu D."/>
            <person name="Zhang Y."/>
        </authorList>
    </citation>
    <scope>NUCLEOTIDE SEQUENCE [LARGE SCALE GENOMIC DNA]</scope>
    <source>
        <strain evidence="2">cv. Yunnan</strain>
    </source>
</reference>
<accession>A0ACB8YM51</accession>
<comment type="caution">
    <text evidence="1">The sequence shown here is derived from an EMBL/GenBank/DDBJ whole genome shotgun (WGS) entry which is preliminary data.</text>
</comment>
<sequence>MPIGAAEQPQTPIQGFQEQSKGTWVSTTQFCRKCLTYRHFPTKLLKPSASNTIPPFPLFSRSIPLCTNYRSGANHRLGVSYAHDKIEELVG</sequence>
<gene>
    <name evidence="1" type="ORF">L1987_80485</name>
</gene>
<reference evidence="1 2" key="2">
    <citation type="journal article" date="2022" name="Mol. Ecol. Resour.">
        <title>The genomes of chicory, endive, great burdock and yacon provide insights into Asteraceae paleo-polyploidization history and plant inulin production.</title>
        <authorList>
            <person name="Fan W."/>
            <person name="Wang S."/>
            <person name="Wang H."/>
            <person name="Wang A."/>
            <person name="Jiang F."/>
            <person name="Liu H."/>
            <person name="Zhao H."/>
            <person name="Xu D."/>
            <person name="Zhang Y."/>
        </authorList>
    </citation>
    <scope>NUCLEOTIDE SEQUENCE [LARGE SCALE GENOMIC DNA]</scope>
    <source>
        <strain evidence="2">cv. Yunnan</strain>
        <tissue evidence="1">Leaves</tissue>
    </source>
</reference>
<name>A0ACB8YM51_9ASTR</name>
<proteinExistence type="predicted"/>